<accession>A0AA97MX17</accession>
<keyword evidence="4" id="KW-1185">Reference proteome</keyword>
<proteinExistence type="predicted"/>
<feature type="domain" description="DUF4795" evidence="2">
    <location>
        <begin position="1"/>
        <end position="182"/>
    </location>
</feature>
<evidence type="ECO:0000313" key="4">
    <source>
        <dbReference type="Proteomes" id="UP000521578"/>
    </source>
</evidence>
<dbReference type="Pfam" id="PF16043">
    <property type="entry name" value="DUF4795"/>
    <property type="match status" value="1"/>
</dbReference>
<dbReference type="PANTHER" id="PTHR46766">
    <property type="entry name" value="GLUTAMINE-RICH PROTEIN 2"/>
    <property type="match status" value="1"/>
</dbReference>
<sequence>DKELLQRIQAIVMRVQSECERLSSVTGSLLQDFQQKQKDIEALFQSLEKLKKDKAEEQYLLLTTDGKADKAALGSKVNCTQFEVRMERLEERMREMLSRVLGQEQRWLDVQRQLCAVMDCKLDRLELGPFQKKLEKTWKSIKELKEGMKKEYDDAAGIRKQLLAPFECLSCDRNLNMRVPGP</sequence>
<dbReference type="AlphaFoldDB" id="A0AA97MX17"/>
<reference evidence="3" key="1">
    <citation type="submission" date="2022-12" db="EMBL/GenBank/DDBJ databases">
        <title>Bird 10,000 Genomes (B10K) Project - Family phase.</title>
        <authorList>
            <person name="Zhang G."/>
        </authorList>
    </citation>
    <scope>NUCLEOTIDE SEQUENCE</scope>
    <source>
        <strain evidence="3">B10K-CU-030-46</strain>
        <tissue evidence="3">Muscle</tissue>
    </source>
</reference>
<protein>
    <submittedName>
        <fullName evidence="3">QRIC2 protein</fullName>
    </submittedName>
</protein>
<evidence type="ECO:0000256" key="1">
    <source>
        <dbReference type="SAM" id="Coils"/>
    </source>
</evidence>
<gene>
    <name evidence="3" type="primary">Qrich2_1</name>
    <name evidence="3" type="ORF">MENNOV_R01537</name>
</gene>
<dbReference type="InterPro" id="IPR032013">
    <property type="entry name" value="DUF4795"/>
</dbReference>
<feature type="non-terminal residue" evidence="3">
    <location>
        <position position="1"/>
    </location>
</feature>
<evidence type="ECO:0000259" key="2">
    <source>
        <dbReference type="Pfam" id="PF16043"/>
    </source>
</evidence>
<organism evidence="3">
    <name type="scientific">Menura novaehollandiae</name>
    <name type="common">superb lyrebird</name>
    <dbReference type="NCBI Taxonomy" id="47692"/>
    <lineage>
        <taxon>Eukaryota</taxon>
        <taxon>Metazoa</taxon>
        <taxon>Chordata</taxon>
        <taxon>Craniata</taxon>
        <taxon>Vertebrata</taxon>
        <taxon>Euteleostomi</taxon>
        <taxon>Archelosauria</taxon>
        <taxon>Archosauria</taxon>
        <taxon>Dinosauria</taxon>
        <taxon>Saurischia</taxon>
        <taxon>Theropoda</taxon>
        <taxon>Coelurosauria</taxon>
        <taxon>Aves</taxon>
        <taxon>Neognathae</taxon>
        <taxon>Neoaves</taxon>
        <taxon>Telluraves</taxon>
        <taxon>Australaves</taxon>
        <taxon>Passeriformes</taxon>
        <taxon>Menuridae</taxon>
        <taxon>Menura</taxon>
    </lineage>
</organism>
<dbReference type="Proteomes" id="UP000521578">
    <property type="component" value="Unassembled WGS sequence"/>
</dbReference>
<evidence type="ECO:0000313" key="3">
    <source>
        <dbReference type="EMBL" id="NXF00217.1"/>
    </source>
</evidence>
<dbReference type="PANTHER" id="PTHR46766:SF1">
    <property type="entry name" value="GLUTAMINE-RICH PROTEIN 2"/>
    <property type="match status" value="1"/>
</dbReference>
<dbReference type="EMBL" id="VWPS01001531">
    <property type="protein sequence ID" value="NXF00217.1"/>
    <property type="molecule type" value="Genomic_DNA"/>
</dbReference>
<comment type="caution">
    <text evidence="3">The sequence shown here is derived from an EMBL/GenBank/DDBJ whole genome shotgun (WGS) entry which is preliminary data.</text>
</comment>
<feature type="non-terminal residue" evidence="3">
    <location>
        <position position="182"/>
    </location>
</feature>
<name>A0AA97MX17_9PASS</name>
<feature type="coiled-coil region" evidence="1">
    <location>
        <begin position="79"/>
        <end position="106"/>
    </location>
</feature>
<keyword evidence="1" id="KW-0175">Coiled coil</keyword>